<dbReference type="FunFam" id="3.40.50.10050:FF:000001">
    <property type="entry name" value="Translation initiation factor IF-2"/>
    <property type="match status" value="1"/>
</dbReference>
<dbReference type="GO" id="GO:0003924">
    <property type="term" value="F:GTPase activity"/>
    <property type="evidence" value="ECO:0007669"/>
    <property type="project" value="InterPro"/>
</dbReference>
<organism evidence="13 14">
    <name type="scientific">Neoarthrinium moseri</name>
    <dbReference type="NCBI Taxonomy" id="1658444"/>
    <lineage>
        <taxon>Eukaryota</taxon>
        <taxon>Fungi</taxon>
        <taxon>Dikarya</taxon>
        <taxon>Ascomycota</taxon>
        <taxon>Pezizomycotina</taxon>
        <taxon>Sordariomycetes</taxon>
        <taxon>Xylariomycetidae</taxon>
        <taxon>Amphisphaeriales</taxon>
        <taxon>Apiosporaceae</taxon>
        <taxon>Neoarthrinium</taxon>
    </lineage>
</organism>
<evidence type="ECO:0000259" key="12">
    <source>
        <dbReference type="PROSITE" id="PS51722"/>
    </source>
</evidence>
<dbReference type="PANTHER" id="PTHR43381">
    <property type="entry name" value="TRANSLATION INITIATION FACTOR IF-2-RELATED"/>
    <property type="match status" value="1"/>
</dbReference>
<dbReference type="Pfam" id="PF11987">
    <property type="entry name" value="IF-2"/>
    <property type="match status" value="1"/>
</dbReference>
<feature type="compositionally biased region" description="Acidic residues" evidence="11">
    <location>
        <begin position="520"/>
        <end position="532"/>
    </location>
</feature>
<dbReference type="HAMAP" id="MF_00100_B">
    <property type="entry name" value="IF_2_B"/>
    <property type="match status" value="1"/>
</dbReference>
<dbReference type="PROSITE" id="PS51722">
    <property type="entry name" value="G_TR_2"/>
    <property type="match status" value="1"/>
</dbReference>
<evidence type="ECO:0000256" key="4">
    <source>
        <dbReference type="ARBA" id="ARBA00022741"/>
    </source>
</evidence>
<evidence type="ECO:0000256" key="1">
    <source>
        <dbReference type="ARBA" id="ARBA00004173"/>
    </source>
</evidence>
<feature type="compositionally biased region" description="Basic and acidic residues" evidence="11">
    <location>
        <begin position="340"/>
        <end position="349"/>
    </location>
</feature>
<feature type="compositionally biased region" description="Basic and acidic residues" evidence="11">
    <location>
        <begin position="181"/>
        <end position="190"/>
    </location>
</feature>
<dbReference type="Gene3D" id="3.40.50.300">
    <property type="entry name" value="P-loop containing nucleotide triphosphate hydrolases"/>
    <property type="match status" value="1"/>
</dbReference>
<dbReference type="GO" id="GO:0005525">
    <property type="term" value="F:GTP binding"/>
    <property type="evidence" value="ECO:0007669"/>
    <property type="project" value="UniProtKB-KW"/>
</dbReference>
<evidence type="ECO:0000256" key="10">
    <source>
        <dbReference type="ARBA" id="ARBA00044200"/>
    </source>
</evidence>
<comment type="function">
    <text evidence="9">One of the essential components for the initiation of protein synthesis. Protects formylmethionyl-tRNA from spontaneous hydrolysis and promotes its binding to the 30S ribosomal subunits. Also involved in the hydrolysis of GTP during the formation of the 70S ribosomal complex.</text>
</comment>
<dbReference type="InterPro" id="IPR027417">
    <property type="entry name" value="P-loop_NTPase"/>
</dbReference>
<proteinExistence type="inferred from homology"/>
<feature type="compositionally biased region" description="Basic and acidic residues" evidence="11">
    <location>
        <begin position="96"/>
        <end position="112"/>
    </location>
</feature>
<dbReference type="InterPro" id="IPR009000">
    <property type="entry name" value="Transl_B-barrel_sf"/>
</dbReference>
<dbReference type="NCBIfam" id="TIGR00231">
    <property type="entry name" value="small_GTP"/>
    <property type="match status" value="1"/>
</dbReference>
<feature type="domain" description="Tr-type G" evidence="12">
    <location>
        <begin position="637"/>
        <end position="805"/>
    </location>
</feature>
<reference evidence="13" key="1">
    <citation type="submission" date="2021-03" db="EMBL/GenBank/DDBJ databases">
        <title>Revisited historic fungal species revealed as producer of novel bioactive compounds through whole genome sequencing and comparative genomics.</title>
        <authorList>
            <person name="Vignolle G.A."/>
            <person name="Hochenegger N."/>
            <person name="Mach R.L."/>
            <person name="Mach-Aigner A.R."/>
            <person name="Javad Rahimi M."/>
            <person name="Salim K.A."/>
            <person name="Chan C.M."/>
            <person name="Lim L.B.L."/>
            <person name="Cai F."/>
            <person name="Druzhinina I.S."/>
            <person name="U'Ren J.M."/>
            <person name="Derntl C."/>
        </authorList>
    </citation>
    <scope>NUCLEOTIDE SEQUENCE</scope>
    <source>
        <strain evidence="13">TUCIM 5799</strain>
    </source>
</reference>
<keyword evidence="14" id="KW-1185">Reference proteome</keyword>
<keyword evidence="3" id="KW-0396">Initiation factor</keyword>
<comment type="caution">
    <text evidence="13">The sequence shown here is derived from an EMBL/GenBank/DDBJ whole genome shotgun (WGS) entry which is preliminary data.</text>
</comment>
<dbReference type="SUPFAM" id="SSF50447">
    <property type="entry name" value="Translation proteins"/>
    <property type="match status" value="2"/>
</dbReference>
<dbReference type="FunFam" id="2.40.30.10:FF:000008">
    <property type="entry name" value="Translation initiation factor IF-2"/>
    <property type="match status" value="1"/>
</dbReference>
<feature type="compositionally biased region" description="Low complexity" evidence="11">
    <location>
        <begin position="355"/>
        <end position="365"/>
    </location>
</feature>
<evidence type="ECO:0000256" key="5">
    <source>
        <dbReference type="ARBA" id="ARBA00022917"/>
    </source>
</evidence>
<sequence>MLRRGISERNLSVCAFCQHRLSLRLARLPPRRLLSATRSLHDADSGPPGQSANSGWGRPLFGGPSPPTGAAPGAAPPTTSSLDAGLLPHEIEARKRVAAQKAERERVEKERAAQAPKPGDGPKYIWNAKKQREIQESLAVHPPSFKGTPPRAPLVRHNEPRPSKSPRTVGRLGNLSPTAKNLDEPKEERAPRRKLPPTSPNHVSSLPSRPLVQSRNSKPRREAPVEPPGLDSSPGNTPPLSRLLGSGGSQQTSPPRSVGWGSGMFAGVKAPAPEPGEGKHEQASTPLDSSHTPSPSEFSYFRRIAAGEATYRDNPRADLTRITGENMRKVYSDNNITRPSGEEGRDLVGRSRHVSTPPTSNTTSSWGSLTRKPQPDKAHAGDFWTMLSEKTSEPNPERSQSVPLDDWGKEYDTLPRQRTRFSANTRDSGGYQSRRDAEKVSGIRGAVRRQDQDGWADQADSTVPLDGNTMPPTTPTSEQYGYERKRQPHDSGRNERYEISRGQARKGAKKRDHRSSRFDDEGDEGIDDSYEEYLDRRQQRAERKARKEAERTGPRPINLPELISISNLASALKVEKSIFLDQLAELGFEGISFDSIMAGETAALVAQEYGFEPTVETGESEDLKPRPPPEDSSLLPPRPPVVTIMGHVDHGKTTLLDYLRKSSVAAQEHGGITQHIGAFSVKMSTGKQITFLDTPGHAAFLTMRQRGANVTDIVVLVVAADDSVKPQTLEALKHARSSKVPIIVAINKIDKDGARIDTVKSDLARHGVEIEDYGGDVQVVCVSGKTGQGMDDLEENILTLSEILDMRAEQDGPAEGWILESSLKPIGKAATILVKRGTLRLGDYIAAGTTWAKIRHLRNEAGAEIAEAPPGTPVEILGWRDLPAAGDEVIQGPDERRVRTAVGYREGLREREQDAASHVKIAEQRRLLQEQRQAEKAAEAQGEGYKRVDGSWGTQGAETDFEGTTRMVNFVVKGDVHGSVEAVCACILEIGSHEVRPRVLRSMPGQITESDVEHAATSKSAIVNFNLPINGVIKRKAEEAGVAIIDHTVIYHLSDAVKEHLSSYLEADVSFKVLGEAEVLQIFPINLRGRVYKNVAGCRIRNGKVEKNDVYRVFRDGEKIFEGQLESLKHGRKDITEARKGGECGIGFEEFQDLQVGDQIQAVEEVRTQRTL</sequence>
<feature type="region of interest" description="Disordered" evidence="11">
    <location>
        <begin position="932"/>
        <end position="951"/>
    </location>
</feature>
<name>A0A9P9WHF8_9PEZI</name>
<dbReference type="PANTHER" id="PTHR43381:SF20">
    <property type="entry name" value="TRANSLATION INITIATION FACTOR IF-2, MITOCHONDRIAL"/>
    <property type="match status" value="1"/>
</dbReference>
<evidence type="ECO:0000256" key="6">
    <source>
        <dbReference type="ARBA" id="ARBA00022946"/>
    </source>
</evidence>
<feature type="compositionally biased region" description="Polar residues" evidence="11">
    <location>
        <begin position="420"/>
        <end position="431"/>
    </location>
</feature>
<dbReference type="GO" id="GO:0005739">
    <property type="term" value="C:mitochondrion"/>
    <property type="evidence" value="ECO:0007669"/>
    <property type="project" value="UniProtKB-SubCell"/>
</dbReference>
<evidence type="ECO:0000256" key="11">
    <source>
        <dbReference type="SAM" id="MobiDB-lite"/>
    </source>
</evidence>
<feature type="compositionally biased region" description="Basic and acidic residues" evidence="11">
    <location>
        <begin position="533"/>
        <end position="553"/>
    </location>
</feature>
<feature type="compositionally biased region" description="Low complexity" evidence="11">
    <location>
        <begin position="70"/>
        <end position="81"/>
    </location>
</feature>
<feature type="compositionally biased region" description="Polar residues" evidence="11">
    <location>
        <begin position="200"/>
        <end position="216"/>
    </location>
</feature>
<comment type="similarity">
    <text evidence="2">Belongs to the TRAFAC class translation factor GTPase superfamily. Classic translation factor GTPase family. IF-2 subfamily.</text>
</comment>
<keyword evidence="6" id="KW-0809">Transit peptide</keyword>
<evidence type="ECO:0000256" key="3">
    <source>
        <dbReference type="ARBA" id="ARBA00022540"/>
    </source>
</evidence>
<dbReference type="InterPro" id="IPR053905">
    <property type="entry name" value="EF-G-like_DII"/>
</dbReference>
<dbReference type="SUPFAM" id="SSF52540">
    <property type="entry name" value="P-loop containing nucleoside triphosphate hydrolases"/>
    <property type="match status" value="1"/>
</dbReference>
<dbReference type="CDD" id="cd01887">
    <property type="entry name" value="IF2_eIF5B"/>
    <property type="match status" value="1"/>
</dbReference>
<feature type="region of interest" description="Disordered" evidence="11">
    <location>
        <begin position="96"/>
        <end position="124"/>
    </location>
</feature>
<feature type="compositionally biased region" description="Basic and acidic residues" evidence="11">
    <location>
        <begin position="310"/>
        <end position="319"/>
    </location>
</feature>
<dbReference type="Pfam" id="PF00009">
    <property type="entry name" value="GTP_EFTU"/>
    <property type="match status" value="1"/>
</dbReference>
<dbReference type="Gene3D" id="3.40.50.10050">
    <property type="entry name" value="Translation initiation factor IF- 2, domain 3"/>
    <property type="match status" value="1"/>
</dbReference>
<dbReference type="Gene3D" id="2.40.30.10">
    <property type="entry name" value="Translation factors"/>
    <property type="match status" value="2"/>
</dbReference>
<keyword evidence="8" id="KW-0342">GTP-binding</keyword>
<dbReference type="InterPro" id="IPR044145">
    <property type="entry name" value="IF2_II"/>
</dbReference>
<feature type="compositionally biased region" description="Polar residues" evidence="11">
    <location>
        <begin position="283"/>
        <end position="297"/>
    </location>
</feature>
<evidence type="ECO:0000313" key="14">
    <source>
        <dbReference type="Proteomes" id="UP000829685"/>
    </source>
</evidence>
<dbReference type="FunFam" id="3.40.50.300:FF:000019">
    <property type="entry name" value="Translation initiation factor IF-2"/>
    <property type="match status" value="1"/>
</dbReference>
<evidence type="ECO:0000256" key="8">
    <source>
        <dbReference type="ARBA" id="ARBA00023134"/>
    </source>
</evidence>
<feature type="compositionally biased region" description="Basic and acidic residues" evidence="11">
    <location>
        <begin position="406"/>
        <end position="415"/>
    </location>
</feature>
<feature type="region of interest" description="Disordered" evidence="11">
    <location>
        <begin position="613"/>
        <end position="638"/>
    </location>
</feature>
<evidence type="ECO:0000256" key="7">
    <source>
        <dbReference type="ARBA" id="ARBA00023128"/>
    </source>
</evidence>
<dbReference type="EMBL" id="JAFIMR010000025">
    <property type="protein sequence ID" value="KAI1863564.1"/>
    <property type="molecule type" value="Genomic_DNA"/>
</dbReference>
<keyword evidence="4" id="KW-0547">Nucleotide-binding</keyword>
<accession>A0A9P9WHF8</accession>
<keyword evidence="7" id="KW-0496">Mitochondrion</keyword>
<dbReference type="InterPro" id="IPR000795">
    <property type="entry name" value="T_Tr_GTP-bd_dom"/>
</dbReference>
<feature type="compositionally biased region" description="Basic and acidic residues" evidence="11">
    <location>
        <begin position="932"/>
        <end position="949"/>
    </location>
</feature>
<dbReference type="GO" id="GO:0003743">
    <property type="term" value="F:translation initiation factor activity"/>
    <property type="evidence" value="ECO:0007669"/>
    <property type="project" value="UniProtKB-KW"/>
</dbReference>
<dbReference type="CDD" id="cd03702">
    <property type="entry name" value="IF2_mtIF2_II"/>
    <property type="match status" value="1"/>
</dbReference>
<dbReference type="InterPro" id="IPR015760">
    <property type="entry name" value="TIF_IF2"/>
</dbReference>
<dbReference type="SUPFAM" id="SSF52156">
    <property type="entry name" value="Initiation factor IF2/eIF5b, domain 3"/>
    <property type="match status" value="1"/>
</dbReference>
<feature type="region of interest" description="Disordered" evidence="11">
    <location>
        <begin position="140"/>
        <end position="556"/>
    </location>
</feature>
<evidence type="ECO:0000313" key="13">
    <source>
        <dbReference type="EMBL" id="KAI1863564.1"/>
    </source>
</evidence>
<dbReference type="InterPro" id="IPR036925">
    <property type="entry name" value="TIF_IF2_dom3_sf"/>
</dbReference>
<keyword evidence="5" id="KW-0648">Protein biosynthesis</keyword>
<dbReference type="InterPro" id="IPR005225">
    <property type="entry name" value="Small_GTP-bd"/>
</dbReference>
<protein>
    <recommendedName>
        <fullName evidence="10">Translation initiation factor IF-2, mitochondrial</fullName>
    </recommendedName>
</protein>
<dbReference type="InterPro" id="IPR000178">
    <property type="entry name" value="TF_IF2_bacterial-like"/>
</dbReference>
<evidence type="ECO:0000256" key="2">
    <source>
        <dbReference type="ARBA" id="ARBA00007733"/>
    </source>
</evidence>
<feature type="region of interest" description="Disordered" evidence="11">
    <location>
        <begin position="38"/>
        <end position="83"/>
    </location>
</feature>
<dbReference type="Pfam" id="PF22042">
    <property type="entry name" value="EF-G_D2"/>
    <property type="match status" value="1"/>
</dbReference>
<feature type="compositionally biased region" description="Basic residues" evidence="11">
    <location>
        <begin position="503"/>
        <end position="514"/>
    </location>
</feature>
<evidence type="ECO:0000256" key="9">
    <source>
        <dbReference type="ARBA" id="ARBA00025162"/>
    </source>
</evidence>
<comment type="subcellular location">
    <subcellularLocation>
        <location evidence="1">Mitochondrion</location>
    </subcellularLocation>
</comment>
<dbReference type="AlphaFoldDB" id="A0A9P9WHF8"/>
<feature type="compositionally biased region" description="Basic and acidic residues" evidence="11">
    <location>
        <begin position="481"/>
        <end position="499"/>
    </location>
</feature>
<dbReference type="CDD" id="cd03692">
    <property type="entry name" value="mtIF2_IVc"/>
    <property type="match status" value="1"/>
</dbReference>
<gene>
    <name evidence="13" type="ORF">JX265_008781</name>
</gene>
<dbReference type="Proteomes" id="UP000829685">
    <property type="component" value="Unassembled WGS sequence"/>
</dbReference>
<dbReference type="InterPro" id="IPR023115">
    <property type="entry name" value="TIF_IF2_dom3"/>
</dbReference>